<protein>
    <submittedName>
        <fullName evidence="7">Glutamate-1-semialdehyde aminotransferase</fullName>
        <ecNumber evidence="7">5.4.3.8</ecNumber>
    </submittedName>
</protein>
<dbReference type="PROSITE" id="PS00600">
    <property type="entry name" value="AA_TRANSFER_CLASS_3"/>
    <property type="match status" value="1"/>
</dbReference>
<comment type="similarity">
    <text evidence="6">Belongs to the class-III pyridoxal-phosphate-dependent aminotransferase family.</text>
</comment>
<evidence type="ECO:0000313" key="8">
    <source>
        <dbReference type="Proteomes" id="UP000028194"/>
    </source>
</evidence>
<gene>
    <name evidence="7" type="ORF">NTE_01450</name>
</gene>
<dbReference type="eggNOG" id="arCOG00918">
    <property type="taxonomic scope" value="Archaea"/>
</dbReference>
<organism evidence="7 8">
    <name type="scientific">Candidatus Nitrososphaera evergladensis SR1</name>
    <dbReference type="NCBI Taxonomy" id="1459636"/>
    <lineage>
        <taxon>Archaea</taxon>
        <taxon>Nitrososphaerota</taxon>
        <taxon>Nitrososphaeria</taxon>
        <taxon>Nitrososphaerales</taxon>
        <taxon>Nitrososphaeraceae</taxon>
        <taxon>Nitrososphaera</taxon>
    </lineage>
</organism>
<evidence type="ECO:0000256" key="5">
    <source>
        <dbReference type="ARBA" id="ARBA00023444"/>
    </source>
</evidence>
<dbReference type="InterPro" id="IPR005814">
    <property type="entry name" value="Aminotrans_3"/>
</dbReference>
<evidence type="ECO:0000256" key="1">
    <source>
        <dbReference type="ARBA" id="ARBA00001579"/>
    </source>
</evidence>
<evidence type="ECO:0000256" key="6">
    <source>
        <dbReference type="RuleBase" id="RU003560"/>
    </source>
</evidence>
<comment type="catalytic activity">
    <reaction evidence="1">
        <text>(S)-4-amino-5-oxopentanoate = 5-aminolevulinate</text>
        <dbReference type="Rhea" id="RHEA:14265"/>
        <dbReference type="ChEBI" id="CHEBI:57501"/>
        <dbReference type="ChEBI" id="CHEBI:356416"/>
        <dbReference type="EC" id="5.4.3.8"/>
    </reaction>
</comment>
<name>A0A075MW42_9ARCH</name>
<keyword evidence="3 6" id="KW-0663">Pyridoxal phosphate</keyword>
<dbReference type="Proteomes" id="UP000028194">
    <property type="component" value="Chromosome"/>
</dbReference>
<dbReference type="AlphaFoldDB" id="A0A075MW42"/>
<accession>A0A075MW42</accession>
<dbReference type="InterPro" id="IPR015421">
    <property type="entry name" value="PyrdxlP-dep_Trfase_major"/>
</dbReference>
<dbReference type="EMBL" id="CP007174">
    <property type="protein sequence ID" value="AIF83514.1"/>
    <property type="molecule type" value="Genomic_DNA"/>
</dbReference>
<comment type="cofactor">
    <cofactor evidence="2">
        <name>pyridoxal 5'-phosphate</name>
        <dbReference type="ChEBI" id="CHEBI:597326"/>
    </cofactor>
</comment>
<evidence type="ECO:0000256" key="4">
    <source>
        <dbReference type="ARBA" id="ARBA00023235"/>
    </source>
</evidence>
<dbReference type="GO" id="GO:0042286">
    <property type="term" value="F:glutamate-1-semialdehyde 2,1-aminomutase activity"/>
    <property type="evidence" value="ECO:0007669"/>
    <property type="project" value="UniProtKB-EC"/>
</dbReference>
<dbReference type="KEGG" id="nev:NTE_01450"/>
<dbReference type="Gene3D" id="3.40.640.10">
    <property type="entry name" value="Type I PLP-dependent aspartate aminotransferase-like (Major domain)"/>
    <property type="match status" value="1"/>
</dbReference>
<keyword evidence="8" id="KW-1185">Reference proteome</keyword>
<dbReference type="InterPro" id="IPR049704">
    <property type="entry name" value="Aminotrans_3_PPA_site"/>
</dbReference>
<dbReference type="GO" id="GO:0008483">
    <property type="term" value="F:transaminase activity"/>
    <property type="evidence" value="ECO:0007669"/>
    <property type="project" value="UniProtKB-KW"/>
</dbReference>
<keyword evidence="7" id="KW-0032">Aminotransferase</keyword>
<dbReference type="Gene3D" id="3.90.1150.10">
    <property type="entry name" value="Aspartate Aminotransferase, domain 1"/>
    <property type="match status" value="1"/>
</dbReference>
<evidence type="ECO:0000313" key="7">
    <source>
        <dbReference type="EMBL" id="AIF83514.1"/>
    </source>
</evidence>
<dbReference type="PANTHER" id="PTHR43713:SF3">
    <property type="entry name" value="GLUTAMATE-1-SEMIALDEHYDE 2,1-AMINOMUTASE 1, CHLOROPLASTIC-RELATED"/>
    <property type="match status" value="1"/>
</dbReference>
<dbReference type="GO" id="GO:0030170">
    <property type="term" value="F:pyridoxal phosphate binding"/>
    <property type="evidence" value="ECO:0007669"/>
    <property type="project" value="InterPro"/>
</dbReference>
<dbReference type="CDD" id="cd00610">
    <property type="entry name" value="OAT_like"/>
    <property type="match status" value="1"/>
</dbReference>
<dbReference type="InterPro" id="IPR015422">
    <property type="entry name" value="PyrdxlP-dep_Trfase_small"/>
</dbReference>
<comment type="pathway">
    <text evidence="5">Porphyrin-containing compound metabolism.</text>
</comment>
<evidence type="ECO:0000256" key="3">
    <source>
        <dbReference type="ARBA" id="ARBA00022898"/>
    </source>
</evidence>
<dbReference type="SUPFAM" id="SSF53383">
    <property type="entry name" value="PLP-dependent transferases"/>
    <property type="match status" value="1"/>
</dbReference>
<dbReference type="Pfam" id="PF00202">
    <property type="entry name" value="Aminotran_3"/>
    <property type="match status" value="1"/>
</dbReference>
<dbReference type="HOGENOM" id="CLU_016922_1_5_2"/>
<dbReference type="STRING" id="1459636.NTE_01450"/>
<dbReference type="PANTHER" id="PTHR43713">
    <property type="entry name" value="GLUTAMATE-1-SEMIALDEHYDE 2,1-AMINOMUTASE"/>
    <property type="match status" value="1"/>
</dbReference>
<evidence type="ECO:0000256" key="2">
    <source>
        <dbReference type="ARBA" id="ARBA00001933"/>
    </source>
</evidence>
<dbReference type="EC" id="5.4.3.8" evidence="7"/>
<dbReference type="InterPro" id="IPR015424">
    <property type="entry name" value="PyrdxlP-dep_Trfase"/>
</dbReference>
<proteinExistence type="inferred from homology"/>
<dbReference type="GeneID" id="41597245"/>
<reference evidence="7 8" key="1">
    <citation type="journal article" date="2014" name="PLoS ONE">
        <title>Genome Sequence of Candidatus Nitrososphaera evergladensis from Group I.1b Enriched from Everglades Soil Reveals Novel Genomic Features of the Ammonia-Oxidizing Archaea.</title>
        <authorList>
            <person name="Zhalnina K.V."/>
            <person name="Dias R."/>
            <person name="Leonard M.T."/>
            <person name="Dorr de Quadros P."/>
            <person name="Camargo F.A."/>
            <person name="Drew J.C."/>
            <person name="Farmerie W.G."/>
            <person name="Daroub S.H."/>
            <person name="Triplett E.W."/>
        </authorList>
    </citation>
    <scope>NUCLEOTIDE SEQUENCE [LARGE SCALE GENOMIC DNA]</scope>
    <source>
        <strain evidence="7 8">SR1</strain>
    </source>
</reference>
<dbReference type="OrthoDB" id="6524at2157"/>
<keyword evidence="7" id="KW-0808">Transferase</keyword>
<sequence>MNNDHYYYYESYIRRYKAKTGKSRRLYSRSEKLFPGGISHNIRYFEPYPFFVNAARGKTLFDVDGNKYTDYWMGHWALILGHSPPPVASALAKQAKNGTLYGVVNDVSVELAEAIQKLMPRAEMMRFSSTGSEATMYAVRLARAKTGRRVIAKAIGGWHGFNTTLMQTVNFPFEAEEGPGLVQDEGQYVESVPFNDLEASLKVLETIKDDLACVIIEPVLGGAGCIPPAKGYLEGLQEFCKKNGALFILDEIVTGFRLSLHGAQGTYGLEPDLFTLGKICGGGMPIGVVCGDKDIMSLADPVSIREKEARCAIGGGTFSANPATMAAGLATLDFLKKNERKVYGKVDRLGEMARKGLAKIFADAGVPCRVTGTNSIFLTHFVKEGTADVENATDVATSDKGKLVKYHTALMAEHGVFFLPTKMGAISYAHDEADVKKLLEATEKIASSGLLK</sequence>
<keyword evidence="4 7" id="KW-0413">Isomerase</keyword>
<dbReference type="RefSeq" id="WP_148700274.1">
    <property type="nucleotide sequence ID" value="NZ_CP007174.1"/>
</dbReference>